<sequence>MERLAAVVLDEKEIQTTLQTFPKVPKVISKARHPNPTSKSCESRGKYFYGVVRLINSLTLLLELFLGQLDDYILESFLSKIYNMTRSISISNPNVYRETSLRHFIDNLTKTLTIPNALWSLRMLRCLSVGGSGSFVLRFSRACLREGLEPFSLGPKAACVRQNASLVRDEAKPIHTIGKGNTPIS</sequence>
<comment type="caution">
    <text evidence="1">The sequence shown here is derived from an EMBL/GenBank/DDBJ whole genome shotgun (WGS) entry which is preliminary data.</text>
</comment>
<organism evidence="1 2">
    <name type="scientific">Anisodus tanguticus</name>
    <dbReference type="NCBI Taxonomy" id="243964"/>
    <lineage>
        <taxon>Eukaryota</taxon>
        <taxon>Viridiplantae</taxon>
        <taxon>Streptophyta</taxon>
        <taxon>Embryophyta</taxon>
        <taxon>Tracheophyta</taxon>
        <taxon>Spermatophyta</taxon>
        <taxon>Magnoliopsida</taxon>
        <taxon>eudicotyledons</taxon>
        <taxon>Gunneridae</taxon>
        <taxon>Pentapetalae</taxon>
        <taxon>asterids</taxon>
        <taxon>lamiids</taxon>
        <taxon>Solanales</taxon>
        <taxon>Solanaceae</taxon>
        <taxon>Solanoideae</taxon>
        <taxon>Hyoscyameae</taxon>
        <taxon>Anisodus</taxon>
    </lineage>
</organism>
<keyword evidence="2" id="KW-1185">Reference proteome</keyword>
<evidence type="ECO:0000313" key="2">
    <source>
        <dbReference type="Proteomes" id="UP001291623"/>
    </source>
</evidence>
<proteinExistence type="predicted"/>
<dbReference type="Proteomes" id="UP001291623">
    <property type="component" value="Unassembled WGS sequence"/>
</dbReference>
<name>A0AAE1RQV7_9SOLA</name>
<accession>A0AAE1RQV7</accession>
<protein>
    <submittedName>
        <fullName evidence="1">Uncharacterized protein</fullName>
    </submittedName>
</protein>
<evidence type="ECO:0000313" key="1">
    <source>
        <dbReference type="EMBL" id="KAK4356040.1"/>
    </source>
</evidence>
<gene>
    <name evidence="1" type="ORF">RND71_025011</name>
</gene>
<reference evidence="1" key="1">
    <citation type="submission" date="2023-12" db="EMBL/GenBank/DDBJ databases">
        <title>Genome assembly of Anisodus tanguticus.</title>
        <authorList>
            <person name="Wang Y.-J."/>
        </authorList>
    </citation>
    <scope>NUCLEOTIDE SEQUENCE</scope>
    <source>
        <strain evidence="1">KB-2021</strain>
        <tissue evidence="1">Leaf</tissue>
    </source>
</reference>
<dbReference type="AlphaFoldDB" id="A0AAE1RQV7"/>
<dbReference type="EMBL" id="JAVYJV010000013">
    <property type="protein sequence ID" value="KAK4356040.1"/>
    <property type="molecule type" value="Genomic_DNA"/>
</dbReference>